<protein>
    <recommendedName>
        <fullName evidence="1">Cyclic nucleotide-binding domain-containing protein</fullName>
    </recommendedName>
</protein>
<comment type="caution">
    <text evidence="2">The sequence shown here is derived from an EMBL/GenBank/DDBJ whole genome shotgun (WGS) entry which is preliminary data.</text>
</comment>
<dbReference type="Proteomes" id="UP000281738">
    <property type="component" value="Unassembled WGS sequence"/>
</dbReference>
<dbReference type="AlphaFoldDB" id="A0A3N2CWN5"/>
<evidence type="ECO:0000313" key="2">
    <source>
        <dbReference type="EMBL" id="ROR91886.1"/>
    </source>
</evidence>
<gene>
    <name evidence="2" type="ORF">EDD33_2766</name>
</gene>
<dbReference type="Gene3D" id="2.60.120.10">
    <property type="entry name" value="Jelly Rolls"/>
    <property type="match status" value="1"/>
</dbReference>
<dbReference type="OrthoDB" id="4619743at2"/>
<sequence length="134" mass="14931">MSDTDHDLAALPDIGALPAPTLHRVGELGRSLRIPADWTPIHQSEPADKAYLVLSGHLDVVRDGERVARLGPGSLAGEMGLVDHRLRNARLTTTDPVRVLAWTKEDFARLRRDLPDFDEHVRHVAQDRHRDNAS</sequence>
<organism evidence="2 3">
    <name type="scientific">Nocardioides aurantiacus</name>
    <dbReference type="NCBI Taxonomy" id="86796"/>
    <lineage>
        <taxon>Bacteria</taxon>
        <taxon>Bacillati</taxon>
        <taxon>Actinomycetota</taxon>
        <taxon>Actinomycetes</taxon>
        <taxon>Propionibacteriales</taxon>
        <taxon>Nocardioidaceae</taxon>
        <taxon>Nocardioides</taxon>
    </lineage>
</organism>
<accession>A0A3N2CWN5</accession>
<feature type="domain" description="Cyclic nucleotide-binding" evidence="1">
    <location>
        <begin position="41"/>
        <end position="110"/>
    </location>
</feature>
<dbReference type="SMART" id="SM00100">
    <property type="entry name" value="cNMP"/>
    <property type="match status" value="1"/>
</dbReference>
<reference evidence="2 3" key="1">
    <citation type="submission" date="2018-11" db="EMBL/GenBank/DDBJ databases">
        <title>Sequencing the genomes of 1000 actinobacteria strains.</title>
        <authorList>
            <person name="Klenk H.-P."/>
        </authorList>
    </citation>
    <scope>NUCLEOTIDE SEQUENCE [LARGE SCALE GENOMIC DNA]</scope>
    <source>
        <strain evidence="2 3">DSM 12652</strain>
    </source>
</reference>
<dbReference type="EMBL" id="RKHO01000001">
    <property type="protein sequence ID" value="ROR91886.1"/>
    <property type="molecule type" value="Genomic_DNA"/>
</dbReference>
<dbReference type="SUPFAM" id="SSF51206">
    <property type="entry name" value="cAMP-binding domain-like"/>
    <property type="match status" value="1"/>
</dbReference>
<evidence type="ECO:0000259" key="1">
    <source>
        <dbReference type="PROSITE" id="PS50042"/>
    </source>
</evidence>
<proteinExistence type="predicted"/>
<name>A0A3N2CWN5_9ACTN</name>
<dbReference type="PROSITE" id="PS50042">
    <property type="entry name" value="CNMP_BINDING_3"/>
    <property type="match status" value="1"/>
</dbReference>
<keyword evidence="3" id="KW-1185">Reference proteome</keyword>
<dbReference type="InterPro" id="IPR018490">
    <property type="entry name" value="cNMP-bd_dom_sf"/>
</dbReference>
<evidence type="ECO:0000313" key="3">
    <source>
        <dbReference type="Proteomes" id="UP000281738"/>
    </source>
</evidence>
<dbReference type="InterPro" id="IPR014710">
    <property type="entry name" value="RmlC-like_jellyroll"/>
</dbReference>
<dbReference type="InterPro" id="IPR000595">
    <property type="entry name" value="cNMP-bd_dom"/>
</dbReference>
<dbReference type="RefSeq" id="WP_123391498.1">
    <property type="nucleotide sequence ID" value="NZ_RKHO01000001.1"/>
</dbReference>
<dbReference type="CDD" id="cd00038">
    <property type="entry name" value="CAP_ED"/>
    <property type="match status" value="1"/>
</dbReference>
<dbReference type="Pfam" id="PF00027">
    <property type="entry name" value="cNMP_binding"/>
    <property type="match status" value="1"/>
</dbReference>